<organism evidence="1 2">
    <name type="scientific">Caenorhabditis tropicalis</name>
    <dbReference type="NCBI Taxonomy" id="1561998"/>
    <lineage>
        <taxon>Eukaryota</taxon>
        <taxon>Metazoa</taxon>
        <taxon>Ecdysozoa</taxon>
        <taxon>Nematoda</taxon>
        <taxon>Chromadorea</taxon>
        <taxon>Rhabditida</taxon>
        <taxon>Rhabditina</taxon>
        <taxon>Rhabditomorpha</taxon>
        <taxon>Rhabditoidea</taxon>
        <taxon>Rhabditidae</taxon>
        <taxon>Peloderinae</taxon>
        <taxon>Caenorhabditis</taxon>
    </lineage>
</organism>
<dbReference type="AlphaFoldDB" id="A0A1I7UF08"/>
<dbReference type="WBParaSite" id="Csp11.Scaffold629.g8656.t1">
    <property type="protein sequence ID" value="Csp11.Scaffold629.g8656.t1"/>
    <property type="gene ID" value="Csp11.Scaffold629.g8656"/>
</dbReference>
<reference evidence="2" key="1">
    <citation type="submission" date="2016-11" db="UniProtKB">
        <authorList>
            <consortium name="WormBaseParasite"/>
        </authorList>
    </citation>
    <scope>IDENTIFICATION</scope>
</reference>
<accession>A0A1I7UF08</accession>
<keyword evidence="1" id="KW-1185">Reference proteome</keyword>
<evidence type="ECO:0000313" key="2">
    <source>
        <dbReference type="WBParaSite" id="Csp11.Scaffold629.g8656.t1"/>
    </source>
</evidence>
<dbReference type="Proteomes" id="UP000095282">
    <property type="component" value="Unplaced"/>
</dbReference>
<name>A0A1I7UF08_9PELO</name>
<protein>
    <submittedName>
        <fullName evidence="2">Uncharacterized protein</fullName>
    </submittedName>
</protein>
<proteinExistence type="predicted"/>
<evidence type="ECO:0000313" key="1">
    <source>
        <dbReference type="Proteomes" id="UP000095282"/>
    </source>
</evidence>
<sequence>MPGAPARNNLTPEAMDAGDRVHVYRQMIIHLLDLLDSILLLGTTPWTQYQQDIIANYTTAFQNVLNRLCDLWPMIN</sequence>